<reference evidence="9 10" key="1">
    <citation type="submission" date="2019-05" db="EMBL/GenBank/DDBJ databases">
        <authorList>
            <person name="Pankratov T."/>
            <person name="Grouzdev D."/>
        </authorList>
    </citation>
    <scope>NUCLEOTIDE SEQUENCE [LARGE SCALE GENOMIC DNA]</scope>
    <source>
        <strain evidence="9 10">KEBCLARHB70R</strain>
    </source>
</reference>
<evidence type="ECO:0000256" key="3">
    <source>
        <dbReference type="ARBA" id="ARBA00022960"/>
    </source>
</evidence>
<feature type="binding site" evidence="7">
    <location>
        <begin position="107"/>
        <end position="108"/>
    </location>
    <ligand>
        <name>substrate</name>
    </ligand>
</feature>
<evidence type="ECO:0000256" key="4">
    <source>
        <dbReference type="ARBA" id="ARBA00022984"/>
    </source>
</evidence>
<dbReference type="PANTHER" id="PTHR21198:SF2">
    <property type="entry name" value="GLUTAMATE RACEMASE"/>
    <property type="match status" value="1"/>
</dbReference>
<sequence length="316" mass="33403">MAASPRRKRPWRARRPGRPRTDPGAGLHDARPAFVTRILAFDSGIGGYGIVGALRTRLPRADITMLSDNEVYPYGEIPDTALVARIERVIGAGLDAVRPDVVVIACNTASTVALDALRGRFAIPFVGTVPPVKWAASLSRTRHIGLLATAATVRRPYLHDLAARFAADCTLLAHGARGLADLAEAAFRGRPVPQDAIRHELAALFGQPGGGRIDVVCIGCTHYSFLLDALRAASPDGILWLDPAEAVARRTADVLAQLGLDDTGNGAGVALFTAPPADPEALRCGLPGFGYPDFSLLEIAETGIPAGTGYRPRLTV</sequence>
<evidence type="ECO:0000256" key="6">
    <source>
        <dbReference type="ARBA" id="ARBA00023316"/>
    </source>
</evidence>
<keyword evidence="3 7" id="KW-0133">Cell shape</keyword>
<feature type="binding site" evidence="7">
    <location>
        <begin position="42"/>
        <end position="43"/>
    </location>
    <ligand>
        <name>substrate</name>
    </ligand>
</feature>
<feature type="region of interest" description="Disordered" evidence="8">
    <location>
        <begin position="1"/>
        <end position="28"/>
    </location>
</feature>
<organism evidence="9 10">
    <name type="scientific">Lichenicoccus roseus</name>
    <dbReference type="NCBI Taxonomy" id="2683649"/>
    <lineage>
        <taxon>Bacteria</taxon>
        <taxon>Pseudomonadati</taxon>
        <taxon>Pseudomonadota</taxon>
        <taxon>Alphaproteobacteria</taxon>
        <taxon>Acetobacterales</taxon>
        <taxon>Acetobacteraceae</taxon>
        <taxon>Lichenicoccus</taxon>
    </lineage>
</organism>
<dbReference type="AlphaFoldDB" id="A0A5R9J9L0"/>
<proteinExistence type="inferred from homology"/>
<dbReference type="Gene3D" id="3.40.50.1860">
    <property type="match status" value="2"/>
</dbReference>
<dbReference type="GO" id="GO:0008360">
    <property type="term" value="P:regulation of cell shape"/>
    <property type="evidence" value="ECO:0007669"/>
    <property type="project" value="UniProtKB-KW"/>
</dbReference>
<dbReference type="HAMAP" id="MF_00258">
    <property type="entry name" value="Glu_racemase"/>
    <property type="match status" value="1"/>
</dbReference>
<comment type="catalytic activity">
    <reaction evidence="1 7">
        <text>L-glutamate = D-glutamate</text>
        <dbReference type="Rhea" id="RHEA:12813"/>
        <dbReference type="ChEBI" id="CHEBI:29985"/>
        <dbReference type="ChEBI" id="CHEBI:29986"/>
        <dbReference type="EC" id="5.1.1.3"/>
    </reaction>
</comment>
<dbReference type="UniPathway" id="UPA00219"/>
<accession>A0A5R9J9L0</accession>
<evidence type="ECO:0000256" key="8">
    <source>
        <dbReference type="SAM" id="MobiDB-lite"/>
    </source>
</evidence>
<gene>
    <name evidence="7" type="primary">murI</name>
    <name evidence="9" type="ORF">FE263_13010</name>
</gene>
<name>A0A5R9J9L0_9PROT</name>
<dbReference type="EMBL" id="VCDI01000004">
    <property type="protein sequence ID" value="TLU72046.1"/>
    <property type="molecule type" value="Genomic_DNA"/>
</dbReference>
<evidence type="ECO:0000313" key="10">
    <source>
        <dbReference type="Proteomes" id="UP000305654"/>
    </source>
</evidence>
<feature type="binding site" evidence="7">
    <location>
        <begin position="74"/>
        <end position="75"/>
    </location>
    <ligand>
        <name>substrate</name>
    </ligand>
</feature>
<feature type="compositionally biased region" description="Basic residues" evidence="8">
    <location>
        <begin position="1"/>
        <end position="18"/>
    </location>
</feature>
<dbReference type="GO" id="GO:0009252">
    <property type="term" value="P:peptidoglycan biosynthetic process"/>
    <property type="evidence" value="ECO:0007669"/>
    <property type="project" value="UniProtKB-UniRule"/>
</dbReference>
<dbReference type="PROSITE" id="PS00923">
    <property type="entry name" value="ASP_GLU_RACEMASE_1"/>
    <property type="match status" value="1"/>
</dbReference>
<evidence type="ECO:0000256" key="5">
    <source>
        <dbReference type="ARBA" id="ARBA00023235"/>
    </source>
</evidence>
<dbReference type="GO" id="GO:0071555">
    <property type="term" value="P:cell wall organization"/>
    <property type="evidence" value="ECO:0007669"/>
    <property type="project" value="UniProtKB-KW"/>
</dbReference>
<dbReference type="OrthoDB" id="9801055at2"/>
<dbReference type="InterPro" id="IPR018187">
    <property type="entry name" value="Asp/Glu_racemase_AS_1"/>
</dbReference>
<evidence type="ECO:0000256" key="2">
    <source>
        <dbReference type="ARBA" id="ARBA00013090"/>
    </source>
</evidence>
<dbReference type="GO" id="GO:0008881">
    <property type="term" value="F:glutamate racemase activity"/>
    <property type="evidence" value="ECO:0007669"/>
    <property type="project" value="UniProtKB-UniRule"/>
</dbReference>
<protein>
    <recommendedName>
        <fullName evidence="2 7">Glutamate racemase</fullName>
        <ecNumber evidence="2 7">5.1.1.3</ecNumber>
    </recommendedName>
</protein>
<keyword evidence="4 7" id="KW-0573">Peptidoglycan synthesis</keyword>
<evidence type="ECO:0000256" key="1">
    <source>
        <dbReference type="ARBA" id="ARBA00001602"/>
    </source>
</evidence>
<dbReference type="Pfam" id="PF01177">
    <property type="entry name" value="Asp_Glu_race"/>
    <property type="match status" value="1"/>
</dbReference>
<dbReference type="PANTHER" id="PTHR21198">
    <property type="entry name" value="GLUTAMATE RACEMASE"/>
    <property type="match status" value="1"/>
</dbReference>
<keyword evidence="5 7" id="KW-0413">Isomerase</keyword>
<feature type="binding site" evidence="7">
    <location>
        <begin position="221"/>
        <end position="222"/>
    </location>
    <ligand>
        <name>substrate</name>
    </ligand>
</feature>
<dbReference type="InterPro" id="IPR015942">
    <property type="entry name" value="Asp/Glu/hydantoin_racemase"/>
</dbReference>
<comment type="similarity">
    <text evidence="7">Belongs to the aspartate/glutamate racemases family.</text>
</comment>
<evidence type="ECO:0000256" key="7">
    <source>
        <dbReference type="HAMAP-Rule" id="MF_00258"/>
    </source>
</evidence>
<keyword evidence="6 7" id="KW-0961">Cell wall biogenesis/degradation</keyword>
<dbReference type="SUPFAM" id="SSF53681">
    <property type="entry name" value="Aspartate/glutamate racemase"/>
    <property type="match status" value="2"/>
</dbReference>
<comment type="function">
    <text evidence="7">Provides the (R)-glutamate required for cell wall biosynthesis.</text>
</comment>
<keyword evidence="10" id="KW-1185">Reference proteome</keyword>
<feature type="active site" description="Proton donor/acceptor" evidence="7">
    <location>
        <position position="106"/>
    </location>
</feature>
<comment type="pathway">
    <text evidence="7">Cell wall biogenesis; peptidoglycan biosynthesis.</text>
</comment>
<dbReference type="InterPro" id="IPR001920">
    <property type="entry name" value="Asp/Glu_race"/>
</dbReference>
<comment type="caution">
    <text evidence="9">The sequence shown here is derived from an EMBL/GenBank/DDBJ whole genome shotgun (WGS) entry which is preliminary data.</text>
</comment>
<dbReference type="EC" id="5.1.1.3" evidence="2 7"/>
<evidence type="ECO:0000313" key="9">
    <source>
        <dbReference type="EMBL" id="TLU72046.1"/>
    </source>
</evidence>
<dbReference type="Proteomes" id="UP000305654">
    <property type="component" value="Unassembled WGS sequence"/>
</dbReference>
<feature type="active site" description="Proton donor/acceptor" evidence="7">
    <location>
        <position position="220"/>
    </location>
</feature>
<dbReference type="InterPro" id="IPR004391">
    <property type="entry name" value="Glu_race"/>
</dbReference>